<dbReference type="Pfam" id="PF20150">
    <property type="entry name" value="2EXR"/>
    <property type="match status" value="1"/>
</dbReference>
<feature type="domain" description="2EXR" evidence="1">
    <location>
        <begin position="72"/>
        <end position="128"/>
    </location>
</feature>
<evidence type="ECO:0000313" key="2">
    <source>
        <dbReference type="EMBL" id="CAG8983824.1"/>
    </source>
</evidence>
<accession>A0A9N9LZB9</accession>
<proteinExistence type="predicted"/>
<dbReference type="Proteomes" id="UP000701801">
    <property type="component" value="Unassembled WGS sequence"/>
</dbReference>
<keyword evidence="3" id="KW-1185">Reference proteome</keyword>
<comment type="caution">
    <text evidence="2">The sequence shown here is derived from an EMBL/GenBank/DDBJ whole genome shotgun (WGS) entry which is preliminary data.</text>
</comment>
<evidence type="ECO:0000313" key="3">
    <source>
        <dbReference type="Proteomes" id="UP000701801"/>
    </source>
</evidence>
<protein>
    <recommendedName>
        <fullName evidence="1">2EXR domain-containing protein</fullName>
    </recommendedName>
</protein>
<dbReference type="OrthoDB" id="10378595at2759"/>
<organism evidence="2 3">
    <name type="scientific">Hymenoscyphus albidus</name>
    <dbReference type="NCBI Taxonomy" id="595503"/>
    <lineage>
        <taxon>Eukaryota</taxon>
        <taxon>Fungi</taxon>
        <taxon>Dikarya</taxon>
        <taxon>Ascomycota</taxon>
        <taxon>Pezizomycotina</taxon>
        <taxon>Leotiomycetes</taxon>
        <taxon>Helotiales</taxon>
        <taxon>Helotiaceae</taxon>
        <taxon>Hymenoscyphus</taxon>
    </lineage>
</organism>
<sequence length="327" mass="37456">MDPPEPASSGRAATCAKPEKTVTISSDMLNELLSAASSMMSNSKEKKLSRLNKRYIKISSKVKEVINKERQFTYFPLLPLELRREIWEYYLTDEVIVMKWQSHVGIGGFLECVGINANTILGQVSREALSRSASTPKSLSSSAYPFNYNDMFSEGYPGLPILRKSRGIPRIAFEAKDWASAMLEDNYIHPDPNVDSVMGILAAIQFLEVREVIIVVHQETTSKNVRFANPTIDLEDTVFSSARFDAFSRWISMMFTRQPTRPVTWRTLEEMTEELLVDKNDERVTQRDDKLVALNLTLDQFRAREKLFMWSRCDGWVCPKIRYLEAV</sequence>
<dbReference type="InterPro" id="IPR045518">
    <property type="entry name" value="2EXR"/>
</dbReference>
<gene>
    <name evidence="2" type="ORF">HYALB_00005461</name>
</gene>
<name>A0A9N9LZB9_9HELO</name>
<evidence type="ECO:0000259" key="1">
    <source>
        <dbReference type="Pfam" id="PF20150"/>
    </source>
</evidence>
<reference evidence="2" key="1">
    <citation type="submission" date="2021-07" db="EMBL/GenBank/DDBJ databases">
        <authorList>
            <person name="Durling M."/>
        </authorList>
    </citation>
    <scope>NUCLEOTIDE SEQUENCE</scope>
</reference>
<dbReference type="EMBL" id="CAJVRM010000742">
    <property type="protein sequence ID" value="CAG8983824.1"/>
    <property type="molecule type" value="Genomic_DNA"/>
</dbReference>
<dbReference type="AlphaFoldDB" id="A0A9N9LZB9"/>